<evidence type="ECO:0000313" key="8">
    <source>
        <dbReference type="EMBL" id="CAH8363713.1"/>
    </source>
</evidence>
<dbReference type="SUPFAM" id="SSF52540">
    <property type="entry name" value="P-loop containing nucleoside triphosphate hydrolases"/>
    <property type="match status" value="1"/>
</dbReference>
<keyword evidence="9" id="KW-1185">Reference proteome</keyword>
<evidence type="ECO:0000256" key="1">
    <source>
        <dbReference type="ARBA" id="ARBA00011982"/>
    </source>
</evidence>
<protein>
    <recommendedName>
        <fullName evidence="1">ADP-ribosyl cyclase/cyclic ADP-ribose hydrolase</fullName>
        <ecNumber evidence="1">3.2.2.6</ecNumber>
    </recommendedName>
</protein>
<keyword evidence="3" id="KW-0677">Repeat</keyword>
<dbReference type="Pfam" id="PF01582">
    <property type="entry name" value="TIR"/>
    <property type="match status" value="1"/>
</dbReference>
<name>A0ABC8KZ03_ERUVS</name>
<evidence type="ECO:0000256" key="4">
    <source>
        <dbReference type="ARBA" id="ARBA00022801"/>
    </source>
</evidence>
<gene>
    <name evidence="8" type="ORF">ERUC_LOCUS29469</name>
</gene>
<comment type="caution">
    <text evidence="8">The sequence shown here is derived from an EMBL/GenBank/DDBJ whole genome shotgun (WGS) entry which is preliminary data.</text>
</comment>
<dbReference type="InterPro" id="IPR058192">
    <property type="entry name" value="WHD_ROQ1-like"/>
</dbReference>
<dbReference type="InterPro" id="IPR032675">
    <property type="entry name" value="LRR_dom_sf"/>
</dbReference>
<accession>A0ABC8KZ03</accession>
<dbReference type="Gene3D" id="3.40.50.300">
    <property type="entry name" value="P-loop containing nucleotide triphosphate hydrolases"/>
    <property type="match status" value="1"/>
</dbReference>
<dbReference type="InterPro" id="IPR027417">
    <property type="entry name" value="P-loop_NTPase"/>
</dbReference>
<dbReference type="InterPro" id="IPR000157">
    <property type="entry name" value="TIR_dom"/>
</dbReference>
<feature type="domain" description="TIR" evidence="7">
    <location>
        <begin position="5"/>
        <end position="167"/>
    </location>
</feature>
<dbReference type="EC" id="3.2.2.6" evidence="1"/>
<comment type="catalytic activity">
    <reaction evidence="6">
        <text>NAD(+) + H2O = ADP-D-ribose + nicotinamide + H(+)</text>
        <dbReference type="Rhea" id="RHEA:16301"/>
        <dbReference type="ChEBI" id="CHEBI:15377"/>
        <dbReference type="ChEBI" id="CHEBI:15378"/>
        <dbReference type="ChEBI" id="CHEBI:17154"/>
        <dbReference type="ChEBI" id="CHEBI:57540"/>
        <dbReference type="ChEBI" id="CHEBI:57967"/>
        <dbReference type="EC" id="3.2.2.6"/>
    </reaction>
    <physiologicalReaction direction="left-to-right" evidence="6">
        <dbReference type="Rhea" id="RHEA:16302"/>
    </physiologicalReaction>
</comment>
<dbReference type="PANTHER" id="PTHR11017">
    <property type="entry name" value="LEUCINE-RICH REPEAT-CONTAINING PROTEIN"/>
    <property type="match status" value="1"/>
</dbReference>
<dbReference type="SMART" id="SM00255">
    <property type="entry name" value="TIR"/>
    <property type="match status" value="1"/>
</dbReference>
<dbReference type="Gene3D" id="3.80.10.10">
    <property type="entry name" value="Ribonuclease Inhibitor"/>
    <property type="match status" value="2"/>
</dbReference>
<dbReference type="GO" id="GO:0006950">
    <property type="term" value="P:response to stress"/>
    <property type="evidence" value="ECO:0007669"/>
    <property type="project" value="UniProtKB-ARBA"/>
</dbReference>
<dbReference type="Pfam" id="PF23282">
    <property type="entry name" value="WHD_ROQ1"/>
    <property type="match status" value="1"/>
</dbReference>
<evidence type="ECO:0000259" key="7">
    <source>
        <dbReference type="PROSITE" id="PS50104"/>
    </source>
</evidence>
<dbReference type="InterPro" id="IPR044974">
    <property type="entry name" value="Disease_R_plants"/>
</dbReference>
<dbReference type="EMBL" id="CAKOAT010369598">
    <property type="protein sequence ID" value="CAH8363713.1"/>
    <property type="molecule type" value="Genomic_DNA"/>
</dbReference>
<dbReference type="GO" id="GO:0061809">
    <property type="term" value="F:NAD+ nucleosidase activity, cyclic ADP-ribose generating"/>
    <property type="evidence" value="ECO:0007669"/>
    <property type="project" value="UniProtKB-EC"/>
</dbReference>
<sequence>MINALPPRVFVNFRGEDLRDNFISHLETAFRDGGVNYFTDNLLRPGINLQTLFKEIEDSDIALAVFSKRYSKSHWCLDELVKIMERVEQNKLQVIPIFFKVRVEDVKKQTGDFERNLLGGDRREKPDMPKWEKALRSVTKIKGLNSDKCRNESELIIDIVQRLKNGVEKNISPSTSASLSCNPDTVIEQPHKDLPPYGIEKRLNQLQGKLFLDFNCAASRIVGVVGMPGIGKTSLATAYYNKWNYKVTIHKNIPSIRENSKSHGTVWLRNTLLNGQDFNEEADMFSKKVLYVLDDVSHVDQVKFLNTNREWIKGGSKIIITTRDKSSIQDIVDDIYVVPYLNDKEALQLFNSHAFVDQTISATGNFPNLSKSFVEYADGNPLALEELGKEIRGKEDVHWKARLATLPHICNQNILTGLRTSYDRLTCQQKDAFLDIACFFRSEEEDYVKCLLDDSKSCEAVRDLTEKYMICISAGRIEMHNLLCTLGKELGSSYKNSSGGRMWEHEETIETLRSVKEGKKKVRGIFLDTSKVSNGIALHTNTFVERFDQLNLRYLKIYDSLCPQQCDSDCKVNLPDELELPFQEIRYLHWLKFPLDKLPPDFNPNNLIDLRLPYSKVERVWESAKKAPRLKWVDLSYSTMLSDLTALSKAINLQRLNLEGCTNLSKLPREMKNMKSLVFINLKGCIMLSSLPAKLSLTSLKTLILSGCSKFVKFELNSENLEFLHLDGTAIESLPTSIQYFKKLVILNLKGCKKLESLPPYCLDKLKALEELILSGCGCEKLTRFPDIKENMENLQILLLDGTSIEEVPNILLQSGKFKDQVFCQQPLRMNSVSLLRRLCLSGNKKILSLGSSISQLYHLRWIHLKDCEKLESISTLPPNLQCLDAHNCISLKAVANPLALLIPTTQQVPSSFIFTNCEKLEHAAKNEIICCAHNKSRLLSEAFNRHSQGFASEALVGASFPGSEIPAWFSHRASGAELEPELPRHWSENGFVGIALCAVILFEDDKTRYNKLQVKCKCVFNNVETSPSNFDCRIGGLSETGDEGRTFKSTHVFIGYTNWLNVKKCQEGDCMMGCVPTKASIKFEVTDGSKEVRSCEIIKCGFSLVYESGSWEGSSRRENVSQGESVLLSLWRGINWFFKPSNYIATAKRDDNFTGKTSCTN</sequence>
<proteinExistence type="predicted"/>
<dbReference type="SUPFAM" id="SSF52200">
    <property type="entry name" value="Toll/Interleukin receptor TIR domain"/>
    <property type="match status" value="1"/>
</dbReference>
<dbReference type="InterPro" id="IPR042197">
    <property type="entry name" value="Apaf_helical"/>
</dbReference>
<evidence type="ECO:0000313" key="9">
    <source>
        <dbReference type="Proteomes" id="UP001642260"/>
    </source>
</evidence>
<keyword evidence="2" id="KW-0433">Leucine-rich repeat</keyword>
<dbReference type="InterPro" id="IPR035897">
    <property type="entry name" value="Toll_tir_struct_dom_sf"/>
</dbReference>
<dbReference type="InterPro" id="IPR002182">
    <property type="entry name" value="NB-ARC"/>
</dbReference>
<dbReference type="Pfam" id="PF20160">
    <property type="entry name" value="C-JID"/>
    <property type="match status" value="1"/>
</dbReference>
<dbReference type="PROSITE" id="PS50104">
    <property type="entry name" value="TIR"/>
    <property type="match status" value="1"/>
</dbReference>
<dbReference type="AlphaFoldDB" id="A0ABC8KZ03"/>
<evidence type="ECO:0000256" key="3">
    <source>
        <dbReference type="ARBA" id="ARBA00022737"/>
    </source>
</evidence>
<evidence type="ECO:0000256" key="2">
    <source>
        <dbReference type="ARBA" id="ARBA00022614"/>
    </source>
</evidence>
<dbReference type="Proteomes" id="UP001642260">
    <property type="component" value="Unassembled WGS sequence"/>
</dbReference>
<dbReference type="Gene3D" id="1.10.8.430">
    <property type="entry name" value="Helical domain of apoptotic protease-activating factors"/>
    <property type="match status" value="1"/>
</dbReference>
<dbReference type="PANTHER" id="PTHR11017:SF589">
    <property type="entry name" value="ADP-RIBOSYL CYCLASE_CYCLIC ADP-RIBOSE HYDROLASE-RELATED"/>
    <property type="match status" value="1"/>
</dbReference>
<dbReference type="FunFam" id="3.40.50.10140:FF:000007">
    <property type="entry name" value="Disease resistance protein (TIR-NBS-LRR class)"/>
    <property type="match status" value="1"/>
</dbReference>
<organism evidence="8 9">
    <name type="scientific">Eruca vesicaria subsp. sativa</name>
    <name type="common">Garden rocket</name>
    <name type="synonym">Eruca sativa</name>
    <dbReference type="NCBI Taxonomy" id="29727"/>
    <lineage>
        <taxon>Eukaryota</taxon>
        <taxon>Viridiplantae</taxon>
        <taxon>Streptophyta</taxon>
        <taxon>Embryophyta</taxon>
        <taxon>Tracheophyta</taxon>
        <taxon>Spermatophyta</taxon>
        <taxon>Magnoliopsida</taxon>
        <taxon>eudicotyledons</taxon>
        <taxon>Gunneridae</taxon>
        <taxon>Pentapetalae</taxon>
        <taxon>rosids</taxon>
        <taxon>malvids</taxon>
        <taxon>Brassicales</taxon>
        <taxon>Brassicaceae</taxon>
        <taxon>Brassiceae</taxon>
        <taxon>Eruca</taxon>
    </lineage>
</organism>
<reference evidence="8 9" key="1">
    <citation type="submission" date="2022-03" db="EMBL/GenBank/DDBJ databases">
        <authorList>
            <person name="Macdonald S."/>
            <person name="Ahmed S."/>
            <person name="Newling K."/>
        </authorList>
    </citation>
    <scope>NUCLEOTIDE SEQUENCE [LARGE SCALE GENOMIC DNA]</scope>
</reference>
<keyword evidence="5" id="KW-0520">NAD</keyword>
<dbReference type="InterPro" id="IPR045344">
    <property type="entry name" value="C-JID"/>
</dbReference>
<dbReference type="Gene3D" id="3.40.50.10140">
    <property type="entry name" value="Toll/interleukin-1 receptor homology (TIR) domain"/>
    <property type="match status" value="1"/>
</dbReference>
<evidence type="ECO:0000256" key="5">
    <source>
        <dbReference type="ARBA" id="ARBA00023027"/>
    </source>
</evidence>
<dbReference type="Pfam" id="PF00931">
    <property type="entry name" value="NB-ARC"/>
    <property type="match status" value="1"/>
</dbReference>
<evidence type="ECO:0000256" key="6">
    <source>
        <dbReference type="ARBA" id="ARBA00047304"/>
    </source>
</evidence>
<dbReference type="SUPFAM" id="SSF52058">
    <property type="entry name" value="L domain-like"/>
    <property type="match status" value="1"/>
</dbReference>
<keyword evidence="4" id="KW-0378">Hydrolase</keyword>
<dbReference type="FunFam" id="3.80.10.10:FF:000386">
    <property type="entry name" value="Disease resistance protein RPS4"/>
    <property type="match status" value="1"/>
</dbReference>
<dbReference type="PRINTS" id="PR00364">
    <property type="entry name" value="DISEASERSIST"/>
</dbReference>